<dbReference type="AlphaFoldDB" id="A0A558CXU9"/>
<proteinExistence type="inferred from homology"/>
<evidence type="ECO:0000256" key="4">
    <source>
        <dbReference type="ARBA" id="ARBA00023143"/>
    </source>
</evidence>
<comment type="subunit">
    <text evidence="2 5">Homopentamer.</text>
</comment>
<evidence type="ECO:0000256" key="3">
    <source>
        <dbReference type="ARBA" id="ARBA00023054"/>
    </source>
</evidence>
<keyword evidence="5" id="KW-0964">Secreted</keyword>
<evidence type="ECO:0000259" key="7">
    <source>
        <dbReference type="Pfam" id="PF07195"/>
    </source>
</evidence>
<comment type="function">
    <text evidence="5">Required for morphogenesis and for the elongation of the flagellar filament by facilitating polymerization of the flagellin monomers at the tip of growing filament. Forms a capping structure, which prevents flagellin subunits (transported through the central channel of the flagellum) from leaking out without polymerization at the distal end.</text>
</comment>
<name>A0A558CXU9_9GAMM</name>
<dbReference type="GO" id="GO:0009424">
    <property type="term" value="C:bacterial-type flagellum hook"/>
    <property type="evidence" value="ECO:0007669"/>
    <property type="project" value="UniProtKB-UniRule"/>
</dbReference>
<dbReference type="GO" id="GO:0005576">
    <property type="term" value="C:extracellular region"/>
    <property type="evidence" value="ECO:0007669"/>
    <property type="project" value="UniProtKB-SubCell"/>
</dbReference>
<reference evidence="8 9" key="1">
    <citation type="submission" date="2019-07" db="EMBL/GenBank/DDBJ databases">
        <title>The pathways for chlorine oxyanion respiration interact through the shared metabolite chlorate.</title>
        <authorList>
            <person name="Barnum T.P."/>
            <person name="Cheng Y."/>
            <person name="Hill K.A."/>
            <person name="Lucas L.N."/>
            <person name="Carlson H.K."/>
            <person name="Coates J.D."/>
        </authorList>
    </citation>
    <scope>NUCLEOTIDE SEQUENCE [LARGE SCALE GENOMIC DNA]</scope>
    <source>
        <strain evidence="8">BK-3</strain>
    </source>
</reference>
<dbReference type="Pfam" id="PF07195">
    <property type="entry name" value="FliD_C"/>
    <property type="match status" value="1"/>
</dbReference>
<dbReference type="InterPro" id="IPR010809">
    <property type="entry name" value="FliD_C"/>
</dbReference>
<dbReference type="PANTHER" id="PTHR30288">
    <property type="entry name" value="FLAGELLAR CAP/ASSEMBLY PROTEIN FLID"/>
    <property type="match status" value="1"/>
</dbReference>
<dbReference type="GO" id="GO:0071973">
    <property type="term" value="P:bacterial-type flagellum-dependent cell motility"/>
    <property type="evidence" value="ECO:0007669"/>
    <property type="project" value="TreeGrafter"/>
</dbReference>
<evidence type="ECO:0000256" key="5">
    <source>
        <dbReference type="RuleBase" id="RU362066"/>
    </source>
</evidence>
<dbReference type="InterPro" id="IPR040026">
    <property type="entry name" value="FliD"/>
</dbReference>
<gene>
    <name evidence="8" type="ORF">FHK82_11685</name>
</gene>
<feature type="domain" description="Flagellar hook-associated protein 2 C-terminal" evidence="7">
    <location>
        <begin position="223"/>
        <end position="437"/>
    </location>
</feature>
<evidence type="ECO:0000259" key="6">
    <source>
        <dbReference type="Pfam" id="PF02465"/>
    </source>
</evidence>
<evidence type="ECO:0000256" key="1">
    <source>
        <dbReference type="ARBA" id="ARBA00009764"/>
    </source>
</evidence>
<evidence type="ECO:0000313" key="8">
    <source>
        <dbReference type="EMBL" id="TVT53585.1"/>
    </source>
</evidence>
<protein>
    <recommendedName>
        <fullName evidence="5">Flagellar hook-associated protein 2</fullName>
        <shortName evidence="5">HAP2</shortName>
    </recommendedName>
    <alternativeName>
        <fullName evidence="5">Flagellar cap protein</fullName>
    </alternativeName>
</protein>
<keyword evidence="4 5" id="KW-0975">Bacterial flagellum</keyword>
<sequence>MPITSAGIGSGLDVNSIITQLMAIEQQPLLKLDQKEATVQTEISSFGSIKSVLSSLQSSLDKLKDTATFQSKSATSSDSDVFSASADTDAVASAYDVTVNRLAQRHKMGSDEFSSATTFGGSAGDELTLTVDGTSFTVDLSTAKTLSDIQAAINVDSNATGVTAGLITGDSGNQTLVLTSQDTGYDKRVQISYGGAINAASFNLATLNTDSNNVLLSADTELDASLTVDGVSVTRSGNSISDTISGLTLTLKTTGTATVTIDNNTSAVTAAVTAFVKAFNDVQNALSDLAGGALKGNSLINNIQSQMRNVFNNKASVSGSYSYAAELGIASVYEIGGNNKGTIASDSDTLAAALENNLDDVISFFTDETSGFAARMDTMLDGYIASGGVLDGVVANANNRIDSIGQSREALNRRLVSVEARMRSQYSALDALVAQLTTTSNYLTGQLANLPKLFSNRN</sequence>
<dbReference type="EMBL" id="VMRY01000054">
    <property type="protein sequence ID" value="TVT53585.1"/>
    <property type="molecule type" value="Genomic_DNA"/>
</dbReference>
<feature type="domain" description="Flagellar hook-associated protein 2 N-terminal" evidence="6">
    <location>
        <begin position="10"/>
        <end position="106"/>
    </location>
</feature>
<evidence type="ECO:0000256" key="2">
    <source>
        <dbReference type="ARBA" id="ARBA00011255"/>
    </source>
</evidence>
<accession>A0A558CXU9</accession>
<dbReference type="Proteomes" id="UP000317355">
    <property type="component" value="Unassembled WGS sequence"/>
</dbReference>
<dbReference type="GO" id="GO:0009421">
    <property type="term" value="C:bacterial-type flagellum filament cap"/>
    <property type="evidence" value="ECO:0007669"/>
    <property type="project" value="InterPro"/>
</dbReference>
<comment type="similarity">
    <text evidence="1 5">Belongs to the FliD family.</text>
</comment>
<keyword evidence="3" id="KW-0175">Coiled coil</keyword>
<dbReference type="PANTHER" id="PTHR30288:SF0">
    <property type="entry name" value="FLAGELLAR HOOK-ASSOCIATED PROTEIN 2"/>
    <property type="match status" value="1"/>
</dbReference>
<dbReference type="Pfam" id="PF02465">
    <property type="entry name" value="FliD_N"/>
    <property type="match status" value="1"/>
</dbReference>
<dbReference type="GO" id="GO:0007155">
    <property type="term" value="P:cell adhesion"/>
    <property type="evidence" value="ECO:0007669"/>
    <property type="project" value="InterPro"/>
</dbReference>
<dbReference type="InterPro" id="IPR003481">
    <property type="entry name" value="FliD_N"/>
</dbReference>
<evidence type="ECO:0000313" key="9">
    <source>
        <dbReference type="Proteomes" id="UP000317355"/>
    </source>
</evidence>
<organism evidence="8 9">
    <name type="scientific">Sedimenticola thiotaurini</name>
    <dbReference type="NCBI Taxonomy" id="1543721"/>
    <lineage>
        <taxon>Bacteria</taxon>
        <taxon>Pseudomonadati</taxon>
        <taxon>Pseudomonadota</taxon>
        <taxon>Gammaproteobacteria</taxon>
        <taxon>Chromatiales</taxon>
        <taxon>Sedimenticolaceae</taxon>
        <taxon>Sedimenticola</taxon>
    </lineage>
</organism>
<comment type="caution">
    <text evidence="8">The sequence shown here is derived from an EMBL/GenBank/DDBJ whole genome shotgun (WGS) entry which is preliminary data.</text>
</comment>
<comment type="subcellular location">
    <subcellularLocation>
        <location evidence="5">Secreted</location>
    </subcellularLocation>
    <subcellularLocation>
        <location evidence="5">Bacterial flagellum</location>
    </subcellularLocation>
</comment>